<name>A0ABD5ZZU9_9EURY</name>
<evidence type="ECO:0000313" key="1">
    <source>
        <dbReference type="EMBL" id="MFC7256183.1"/>
    </source>
</evidence>
<keyword evidence="2" id="KW-1185">Reference proteome</keyword>
<evidence type="ECO:0000313" key="2">
    <source>
        <dbReference type="Proteomes" id="UP001596434"/>
    </source>
</evidence>
<dbReference type="RefSeq" id="WP_379704759.1">
    <property type="nucleotide sequence ID" value="NZ_JBHTAT010000001.1"/>
</dbReference>
<organism evidence="1 2">
    <name type="scientific">Haloplanus litoreus</name>
    <dbReference type="NCBI Taxonomy" id="767515"/>
    <lineage>
        <taxon>Archaea</taxon>
        <taxon>Methanobacteriati</taxon>
        <taxon>Methanobacteriota</taxon>
        <taxon>Stenosarchaea group</taxon>
        <taxon>Halobacteria</taxon>
        <taxon>Halobacteriales</taxon>
        <taxon>Haloferacaceae</taxon>
        <taxon>Haloplanus</taxon>
    </lineage>
</organism>
<comment type="caution">
    <text evidence="1">The sequence shown here is derived from an EMBL/GenBank/DDBJ whole genome shotgun (WGS) entry which is preliminary data.</text>
</comment>
<dbReference type="Proteomes" id="UP001596434">
    <property type="component" value="Unassembled WGS sequence"/>
</dbReference>
<accession>A0ABD5ZZU9</accession>
<proteinExistence type="predicted"/>
<reference evidence="1 2" key="1">
    <citation type="journal article" date="2019" name="Int. J. Syst. Evol. Microbiol.">
        <title>The Global Catalogue of Microorganisms (GCM) 10K type strain sequencing project: providing services to taxonomists for standard genome sequencing and annotation.</title>
        <authorList>
            <consortium name="The Broad Institute Genomics Platform"/>
            <consortium name="The Broad Institute Genome Sequencing Center for Infectious Disease"/>
            <person name="Wu L."/>
            <person name="Ma J."/>
        </authorList>
    </citation>
    <scope>NUCLEOTIDE SEQUENCE [LARGE SCALE GENOMIC DNA]</scope>
    <source>
        <strain evidence="1 2">GX21</strain>
    </source>
</reference>
<sequence>MRVFEEPYLDVNTVAEWLDVEYSTANRPIGQLEELTGKKRNRFYRASEVFEIINKPIDQL</sequence>
<dbReference type="GeneID" id="96954564"/>
<protein>
    <recommendedName>
        <fullName evidence="3">DNA-binding protein</fullName>
    </recommendedName>
</protein>
<gene>
    <name evidence="1" type="ORF">ACFQKE_12900</name>
</gene>
<evidence type="ECO:0008006" key="3">
    <source>
        <dbReference type="Google" id="ProtNLM"/>
    </source>
</evidence>
<dbReference type="AlphaFoldDB" id="A0ABD5ZZU9"/>
<dbReference type="EMBL" id="JBHTAT010000001">
    <property type="protein sequence ID" value="MFC7256183.1"/>
    <property type="molecule type" value="Genomic_DNA"/>
</dbReference>